<sequence>MFRYYDSECGRFTQPDPLKLGAGLNLYQYTPNPINWLDPLGLTCATLEYRHQIKPNKKTNKAELRRQIRRQISALNKILEEEGLEGLKKRINNYDDVLEQEGRSFVNKLDPAGAGKVWLHEPDMRVGGLPSDVLGIGHSRENSIIGGNAIRLAEDILAMPEHVDKFRYKLVFS</sequence>
<reference evidence="1" key="1">
    <citation type="submission" date="2018-07" db="EMBL/GenBank/DDBJ databases">
        <authorList>
            <person name="Ashton P.M."/>
            <person name="Dallman T."/>
            <person name="Nair S."/>
            <person name="De Pinna E."/>
            <person name="Peters T."/>
            <person name="Grant K."/>
        </authorList>
    </citation>
    <scope>NUCLEOTIDE SEQUENCE</scope>
    <source>
        <strain evidence="1">242348</strain>
    </source>
</reference>
<dbReference type="InterPro" id="IPR022385">
    <property type="entry name" value="Rhs_assc_core"/>
</dbReference>
<evidence type="ECO:0000313" key="1">
    <source>
        <dbReference type="EMBL" id="EBX8630640.1"/>
    </source>
</evidence>
<proteinExistence type="predicted"/>
<dbReference type="Gene3D" id="2.180.10.10">
    <property type="entry name" value="RHS repeat-associated core"/>
    <property type="match status" value="1"/>
</dbReference>
<dbReference type="NCBIfam" id="TIGR03696">
    <property type="entry name" value="Rhs_assc_core"/>
    <property type="match status" value="1"/>
</dbReference>
<accession>A0A5W7S053</accession>
<comment type="caution">
    <text evidence="1">The sequence shown here is derived from an EMBL/GenBank/DDBJ whole genome shotgun (WGS) entry which is preliminary data.</text>
</comment>
<dbReference type="EMBL" id="AAHMLI010000064">
    <property type="protein sequence ID" value="EBX8630640.1"/>
    <property type="molecule type" value="Genomic_DNA"/>
</dbReference>
<organism evidence="1">
    <name type="scientific">Salmonella enterica subsp. enterica serovar Kintambo</name>
    <dbReference type="NCBI Taxonomy" id="1192730"/>
    <lineage>
        <taxon>Bacteria</taxon>
        <taxon>Pseudomonadati</taxon>
        <taxon>Pseudomonadota</taxon>
        <taxon>Gammaproteobacteria</taxon>
        <taxon>Enterobacterales</taxon>
        <taxon>Enterobacteriaceae</taxon>
        <taxon>Salmonella</taxon>
    </lineage>
</organism>
<dbReference type="AlphaFoldDB" id="A0A5W7S053"/>
<name>A0A5W7S053_SALET</name>
<evidence type="ECO:0008006" key="2">
    <source>
        <dbReference type="Google" id="ProtNLM"/>
    </source>
</evidence>
<protein>
    <recommendedName>
        <fullName evidence="2">RHS repeat-associated core domain-containing protein</fullName>
    </recommendedName>
</protein>
<gene>
    <name evidence="1" type="ORF">DTU03_24630</name>
</gene>